<name>A0ABV1B7U6_9FIRM</name>
<feature type="domain" description="Pyruvate/ketoisovalerate oxidoreductase catalytic" evidence="2">
    <location>
        <begin position="18"/>
        <end position="112"/>
    </location>
</feature>
<organism evidence="3 4">
    <name type="scientific">Coprococcus intestinihominis</name>
    <dbReference type="NCBI Taxonomy" id="3133154"/>
    <lineage>
        <taxon>Bacteria</taxon>
        <taxon>Bacillati</taxon>
        <taxon>Bacillota</taxon>
        <taxon>Clostridia</taxon>
        <taxon>Lachnospirales</taxon>
        <taxon>Lachnospiraceae</taxon>
        <taxon>Coprococcus</taxon>
    </lineage>
</organism>
<evidence type="ECO:0000256" key="1">
    <source>
        <dbReference type="ARBA" id="ARBA00023002"/>
    </source>
</evidence>
<comment type="caution">
    <text evidence="3">The sequence shown here is derived from an EMBL/GenBank/DDBJ whole genome shotgun (WGS) entry which is preliminary data.</text>
</comment>
<dbReference type="Gene3D" id="3.40.920.10">
    <property type="entry name" value="Pyruvate-ferredoxin oxidoreductase, PFOR, domain III"/>
    <property type="match status" value="1"/>
</dbReference>
<evidence type="ECO:0000259" key="2">
    <source>
        <dbReference type="Pfam" id="PF01558"/>
    </source>
</evidence>
<dbReference type="SUPFAM" id="SSF53323">
    <property type="entry name" value="Pyruvate-ferredoxin oxidoreductase, PFOR, domain III"/>
    <property type="match status" value="1"/>
</dbReference>
<keyword evidence="1" id="KW-0560">Oxidoreductase</keyword>
<keyword evidence="4" id="KW-1185">Reference proteome</keyword>
<reference evidence="3 4" key="1">
    <citation type="submission" date="2024-03" db="EMBL/GenBank/DDBJ databases">
        <title>Human intestinal bacterial collection.</title>
        <authorList>
            <person name="Pauvert C."/>
            <person name="Hitch T.C.A."/>
            <person name="Clavel T."/>
        </authorList>
    </citation>
    <scope>NUCLEOTIDE SEQUENCE [LARGE SCALE GENOMIC DNA]</scope>
    <source>
        <strain evidence="3 4">CLA-AA-H190</strain>
    </source>
</reference>
<proteinExistence type="predicted"/>
<dbReference type="Pfam" id="PF01558">
    <property type="entry name" value="POR"/>
    <property type="match status" value="1"/>
</dbReference>
<dbReference type="InterPro" id="IPR002869">
    <property type="entry name" value="Pyrv_flavodox_OxRed_cen"/>
</dbReference>
<evidence type="ECO:0000313" key="4">
    <source>
        <dbReference type="Proteomes" id="UP001469749"/>
    </source>
</evidence>
<dbReference type="RefSeq" id="WP_349086096.1">
    <property type="nucleotide sequence ID" value="NZ_JBBMEK010000281.1"/>
</dbReference>
<dbReference type="InterPro" id="IPR019752">
    <property type="entry name" value="Pyrv/ketoisovalerate_OxRed_cat"/>
</dbReference>
<evidence type="ECO:0000313" key="3">
    <source>
        <dbReference type="EMBL" id="MEQ2366490.1"/>
    </source>
</evidence>
<gene>
    <name evidence="3" type="ORF">WMO25_15605</name>
</gene>
<sequence>MFFRYAQLYQQKSHDPCILPTVAPGGTVLIGDTVEIPEGARQDVTYVKVNCTEIATSLGNPKGANIVMTGAIIKLMGDFTHDAAVAAMNHMFAKKGKSKFNESNARAFDAGFNAV</sequence>
<accession>A0ABV1B7U6</accession>
<protein>
    <submittedName>
        <fullName evidence="3">2-oxoacid:acceptor oxidoreductase family protein</fullName>
    </submittedName>
</protein>
<dbReference type="Proteomes" id="UP001469749">
    <property type="component" value="Unassembled WGS sequence"/>
</dbReference>
<dbReference type="EMBL" id="JBBMEK010000281">
    <property type="protein sequence ID" value="MEQ2366490.1"/>
    <property type="molecule type" value="Genomic_DNA"/>
</dbReference>